<dbReference type="HAMAP" id="MF_00134_B">
    <property type="entry name" value="IGPS_B"/>
    <property type="match status" value="1"/>
</dbReference>
<evidence type="ECO:0000259" key="10">
    <source>
        <dbReference type="Pfam" id="PF00218"/>
    </source>
</evidence>
<organism evidence="11 12">
    <name type="scientific">Alicyclobacillus mengziensis</name>
    <dbReference type="NCBI Taxonomy" id="2931921"/>
    <lineage>
        <taxon>Bacteria</taxon>
        <taxon>Bacillati</taxon>
        <taxon>Bacillota</taxon>
        <taxon>Bacilli</taxon>
        <taxon>Bacillales</taxon>
        <taxon>Alicyclobacillaceae</taxon>
        <taxon>Alicyclobacillus</taxon>
    </lineage>
</organism>
<gene>
    <name evidence="9 11" type="primary">trpC</name>
    <name evidence="11" type="ORF">JZ786_14285</name>
</gene>
<dbReference type="EMBL" id="CP071182">
    <property type="protein sequence ID" value="QSO45719.1"/>
    <property type="molecule type" value="Genomic_DNA"/>
</dbReference>
<dbReference type="PANTHER" id="PTHR22854">
    <property type="entry name" value="TRYPTOPHAN BIOSYNTHESIS PROTEIN"/>
    <property type="match status" value="1"/>
</dbReference>
<dbReference type="GO" id="GO:0004640">
    <property type="term" value="F:phosphoribosylanthranilate isomerase activity"/>
    <property type="evidence" value="ECO:0007669"/>
    <property type="project" value="TreeGrafter"/>
</dbReference>
<dbReference type="GO" id="GO:0004425">
    <property type="term" value="F:indole-3-glycerol-phosphate synthase activity"/>
    <property type="evidence" value="ECO:0007669"/>
    <property type="project" value="UniProtKB-UniRule"/>
</dbReference>
<proteinExistence type="inferred from homology"/>
<keyword evidence="12" id="KW-1185">Reference proteome</keyword>
<dbReference type="PROSITE" id="PS00614">
    <property type="entry name" value="IGPS"/>
    <property type="match status" value="1"/>
</dbReference>
<keyword evidence="8 9" id="KW-0456">Lyase</keyword>
<evidence type="ECO:0000256" key="4">
    <source>
        <dbReference type="ARBA" id="ARBA00022605"/>
    </source>
</evidence>
<comment type="similarity">
    <text evidence="3 9">Belongs to the TrpC family.</text>
</comment>
<evidence type="ECO:0000256" key="7">
    <source>
        <dbReference type="ARBA" id="ARBA00023141"/>
    </source>
</evidence>
<dbReference type="EC" id="4.1.1.48" evidence="9"/>
<evidence type="ECO:0000313" key="12">
    <source>
        <dbReference type="Proteomes" id="UP000663505"/>
    </source>
</evidence>
<dbReference type="Pfam" id="PF00218">
    <property type="entry name" value="IGPS"/>
    <property type="match status" value="1"/>
</dbReference>
<dbReference type="InterPro" id="IPR013785">
    <property type="entry name" value="Aldolase_TIM"/>
</dbReference>
<keyword evidence="6 9" id="KW-0822">Tryptophan biosynthesis</keyword>
<name>A0A9X7VW39_9BACL</name>
<evidence type="ECO:0000256" key="8">
    <source>
        <dbReference type="ARBA" id="ARBA00023239"/>
    </source>
</evidence>
<evidence type="ECO:0000256" key="9">
    <source>
        <dbReference type="HAMAP-Rule" id="MF_00134"/>
    </source>
</evidence>
<dbReference type="FunFam" id="3.20.20.70:FF:000024">
    <property type="entry name" value="Indole-3-glycerol phosphate synthase"/>
    <property type="match status" value="1"/>
</dbReference>
<dbReference type="PANTHER" id="PTHR22854:SF2">
    <property type="entry name" value="INDOLE-3-GLYCEROL-PHOSPHATE SYNTHASE"/>
    <property type="match status" value="1"/>
</dbReference>
<sequence length="268" mass="29272">MTTNFLDRILKTKRLEIDRLKQQGLTVKHSETQTHRGFAARIRQADKLAIVSEVKKASPSKGVIQPDFHPVETAKTYETAGAAAISVLTDEEYFMGSIKDLTAVRREVTIPVLRKDFIIDEVQIDEAYLAGADAILLICAAVHKERLKDLSGYARGLGLDVLVEVHSEHELSAALDASASVIGVNNRDLTTFEVRLETSERLIPMVPRDIPTLAESGIRSADDAARMAACGASGILVGESLMRAGTFESVSATLQSLQVVRTTKLQMR</sequence>
<evidence type="ECO:0000313" key="11">
    <source>
        <dbReference type="EMBL" id="QSO45719.1"/>
    </source>
</evidence>
<dbReference type="InterPro" id="IPR011060">
    <property type="entry name" value="RibuloseP-bd_barrel"/>
</dbReference>
<dbReference type="HAMAP" id="MF_00134_A">
    <property type="entry name" value="IGPS_A"/>
    <property type="match status" value="1"/>
</dbReference>
<reference evidence="11 12" key="1">
    <citation type="submission" date="2021-02" db="EMBL/GenBank/DDBJ databases">
        <title>Alicyclobacillus curvatus sp. nov. and Alicyclobacillus mengziensis sp. nov., two acidophilic bacteria isolated from acid mine drainage.</title>
        <authorList>
            <person name="Huang Y."/>
        </authorList>
    </citation>
    <scope>NUCLEOTIDE SEQUENCE [LARGE SCALE GENOMIC DNA]</scope>
    <source>
        <strain evidence="11 12">S30H14</strain>
    </source>
</reference>
<dbReference type="RefSeq" id="WP_206655088.1">
    <property type="nucleotide sequence ID" value="NZ_CP071182.1"/>
</dbReference>
<evidence type="ECO:0000256" key="1">
    <source>
        <dbReference type="ARBA" id="ARBA00001633"/>
    </source>
</evidence>
<dbReference type="AlphaFoldDB" id="A0A9X7VW39"/>
<comment type="pathway">
    <text evidence="2 9">Amino-acid biosynthesis; L-tryptophan biosynthesis; L-tryptophan from chorismate: step 4/5.</text>
</comment>
<dbReference type="Proteomes" id="UP000663505">
    <property type="component" value="Chromosome"/>
</dbReference>
<dbReference type="InterPro" id="IPR001468">
    <property type="entry name" value="Indole-3-GlycerolPSynthase_CS"/>
</dbReference>
<dbReference type="KEGG" id="afx:JZ786_14285"/>
<feature type="domain" description="Indole-3-glycerol phosphate synthase" evidence="10">
    <location>
        <begin position="6"/>
        <end position="245"/>
    </location>
</feature>
<evidence type="ECO:0000256" key="2">
    <source>
        <dbReference type="ARBA" id="ARBA00004696"/>
    </source>
</evidence>
<evidence type="ECO:0000256" key="3">
    <source>
        <dbReference type="ARBA" id="ARBA00008737"/>
    </source>
</evidence>
<dbReference type="SUPFAM" id="SSF51366">
    <property type="entry name" value="Ribulose-phoshate binding barrel"/>
    <property type="match status" value="1"/>
</dbReference>
<evidence type="ECO:0000256" key="5">
    <source>
        <dbReference type="ARBA" id="ARBA00022793"/>
    </source>
</evidence>
<dbReference type="Gene3D" id="3.20.20.70">
    <property type="entry name" value="Aldolase class I"/>
    <property type="match status" value="1"/>
</dbReference>
<keyword evidence="7 9" id="KW-0057">Aromatic amino acid biosynthesis</keyword>
<accession>A0A9X7VW39</accession>
<dbReference type="CDD" id="cd00331">
    <property type="entry name" value="IGPS"/>
    <property type="match status" value="1"/>
</dbReference>
<protein>
    <recommendedName>
        <fullName evidence="9">Indole-3-glycerol phosphate synthase</fullName>
        <shortName evidence="9">IGPS</shortName>
        <ecNumber evidence="9">4.1.1.48</ecNumber>
    </recommendedName>
</protein>
<dbReference type="InterPro" id="IPR013798">
    <property type="entry name" value="Indole-3-glycerol_P_synth_dom"/>
</dbReference>
<dbReference type="GO" id="GO:0000162">
    <property type="term" value="P:L-tryptophan biosynthetic process"/>
    <property type="evidence" value="ECO:0007669"/>
    <property type="project" value="UniProtKB-UniRule"/>
</dbReference>
<dbReference type="InterPro" id="IPR045186">
    <property type="entry name" value="Indole-3-glycerol_P_synth"/>
</dbReference>
<dbReference type="NCBIfam" id="NF001377">
    <property type="entry name" value="PRK00278.2-4"/>
    <property type="match status" value="1"/>
</dbReference>
<evidence type="ECO:0000256" key="6">
    <source>
        <dbReference type="ARBA" id="ARBA00022822"/>
    </source>
</evidence>
<comment type="catalytic activity">
    <reaction evidence="1 9">
        <text>1-(2-carboxyphenylamino)-1-deoxy-D-ribulose 5-phosphate + H(+) = (1S,2R)-1-C-(indol-3-yl)glycerol 3-phosphate + CO2 + H2O</text>
        <dbReference type="Rhea" id="RHEA:23476"/>
        <dbReference type="ChEBI" id="CHEBI:15377"/>
        <dbReference type="ChEBI" id="CHEBI:15378"/>
        <dbReference type="ChEBI" id="CHEBI:16526"/>
        <dbReference type="ChEBI" id="CHEBI:58613"/>
        <dbReference type="ChEBI" id="CHEBI:58866"/>
        <dbReference type="EC" id="4.1.1.48"/>
    </reaction>
</comment>
<keyword evidence="4 9" id="KW-0028">Amino-acid biosynthesis</keyword>
<keyword evidence="5 9" id="KW-0210">Decarboxylase</keyword>